<dbReference type="EMBL" id="ANJA01000674">
    <property type="protein sequence ID" value="ETO82573.1"/>
    <property type="molecule type" value="Genomic_DNA"/>
</dbReference>
<sequence>MGLFTFSNRAWVAEAQKGPADTEVPKYGRGIRLLKHDLGDRCCGVGVVDALDAILYLAGSIRTSGGRAVYTIETARSLRDAALVQAQEAVETEGPIVLRAMNPARSGAVGTTTLATTSDAAAIHAHKGK</sequence>
<evidence type="ECO:0000313" key="1">
    <source>
        <dbReference type="EMBL" id="ETO82573.1"/>
    </source>
</evidence>
<name>A0A081AUL2_PHYNI</name>
<protein>
    <submittedName>
        <fullName evidence="1">Uncharacterized protein</fullName>
    </submittedName>
</protein>
<gene>
    <name evidence="1" type="ORF">F444_03339</name>
</gene>
<dbReference type="Proteomes" id="UP000028582">
    <property type="component" value="Unassembled WGS sequence"/>
</dbReference>
<evidence type="ECO:0000313" key="2">
    <source>
        <dbReference type="Proteomes" id="UP000028582"/>
    </source>
</evidence>
<organism evidence="1 2">
    <name type="scientific">Phytophthora nicotianae P1976</name>
    <dbReference type="NCBI Taxonomy" id="1317066"/>
    <lineage>
        <taxon>Eukaryota</taxon>
        <taxon>Sar</taxon>
        <taxon>Stramenopiles</taxon>
        <taxon>Oomycota</taxon>
        <taxon>Peronosporomycetes</taxon>
        <taxon>Peronosporales</taxon>
        <taxon>Peronosporaceae</taxon>
        <taxon>Phytophthora</taxon>
    </lineage>
</organism>
<accession>A0A081AUL2</accession>
<comment type="caution">
    <text evidence="1">The sequence shown here is derived from an EMBL/GenBank/DDBJ whole genome shotgun (WGS) entry which is preliminary data.</text>
</comment>
<proteinExistence type="predicted"/>
<reference evidence="1 2" key="1">
    <citation type="submission" date="2013-11" db="EMBL/GenBank/DDBJ databases">
        <title>The Genome Sequence of Phytophthora parasitica P1976.</title>
        <authorList>
            <consortium name="The Broad Institute Genomics Platform"/>
            <person name="Russ C."/>
            <person name="Tyler B."/>
            <person name="Panabieres F."/>
            <person name="Shan W."/>
            <person name="Tripathy S."/>
            <person name="Grunwald N."/>
            <person name="Machado M."/>
            <person name="Johnson C.S."/>
            <person name="Walker B."/>
            <person name="Young S."/>
            <person name="Zeng Q."/>
            <person name="Gargeya S."/>
            <person name="Fitzgerald M."/>
            <person name="Haas B."/>
            <person name="Abouelleil A."/>
            <person name="Allen A.W."/>
            <person name="Alvarado L."/>
            <person name="Arachchi H.M."/>
            <person name="Berlin A.M."/>
            <person name="Chapman S.B."/>
            <person name="Gainer-Dewar J."/>
            <person name="Goldberg J."/>
            <person name="Griggs A."/>
            <person name="Gujja S."/>
            <person name="Hansen M."/>
            <person name="Howarth C."/>
            <person name="Imamovic A."/>
            <person name="Ireland A."/>
            <person name="Larimer J."/>
            <person name="McCowan C."/>
            <person name="Murphy C."/>
            <person name="Pearson M."/>
            <person name="Poon T.W."/>
            <person name="Priest M."/>
            <person name="Roberts A."/>
            <person name="Saif S."/>
            <person name="Shea T."/>
            <person name="Sisk P."/>
            <person name="Sykes S."/>
            <person name="Wortman J."/>
            <person name="Nusbaum C."/>
            <person name="Birren B."/>
        </authorList>
    </citation>
    <scope>NUCLEOTIDE SEQUENCE [LARGE SCALE GENOMIC DNA]</scope>
    <source>
        <strain evidence="1 2">P1976</strain>
    </source>
</reference>
<dbReference type="AlphaFoldDB" id="A0A081AUL2"/>